<proteinExistence type="predicted"/>
<dbReference type="EMBL" id="MT142501">
    <property type="protein sequence ID" value="QJA83018.1"/>
    <property type="molecule type" value="Genomic_DNA"/>
</dbReference>
<sequence length="137" mass="14118">MAEPFDMSMLLNPGGAGTAMAPGGFSSAGGGWDKAGKMFTDPSFLYLISSLGKSLATPGGYPDALSGMGMGLSQNVMNQELLKQLINSLKGGQPGGTTGLGNLGTPNLSAGMDLSMLPNFQRFTQPTAQPKSWLEVE</sequence>
<dbReference type="EMBL" id="MT141565">
    <property type="protein sequence ID" value="QJA67085.1"/>
    <property type="molecule type" value="Genomic_DNA"/>
</dbReference>
<protein>
    <submittedName>
        <fullName evidence="1">Uncharacterized protein</fullName>
    </submittedName>
</protein>
<name>A0A6M3JD69_9ZZZZ</name>
<gene>
    <name evidence="2" type="ORF">MM415A00328_0036</name>
    <name evidence="1" type="ORF">MM415B00308_0063</name>
</gene>
<accession>A0A6M3JD69</accession>
<evidence type="ECO:0000313" key="2">
    <source>
        <dbReference type="EMBL" id="QJA83018.1"/>
    </source>
</evidence>
<evidence type="ECO:0000313" key="1">
    <source>
        <dbReference type="EMBL" id="QJA67085.1"/>
    </source>
</evidence>
<organism evidence="1">
    <name type="scientific">viral metagenome</name>
    <dbReference type="NCBI Taxonomy" id="1070528"/>
    <lineage>
        <taxon>unclassified sequences</taxon>
        <taxon>metagenomes</taxon>
        <taxon>organismal metagenomes</taxon>
    </lineage>
</organism>
<dbReference type="AlphaFoldDB" id="A0A6M3JD69"/>
<reference evidence="1" key="1">
    <citation type="submission" date="2020-03" db="EMBL/GenBank/DDBJ databases">
        <title>The deep terrestrial virosphere.</title>
        <authorList>
            <person name="Holmfeldt K."/>
            <person name="Nilsson E."/>
            <person name="Simone D."/>
            <person name="Lopez-Fernandez M."/>
            <person name="Wu X."/>
            <person name="de Brujin I."/>
            <person name="Lundin D."/>
            <person name="Andersson A."/>
            <person name="Bertilsson S."/>
            <person name="Dopson M."/>
        </authorList>
    </citation>
    <scope>NUCLEOTIDE SEQUENCE</scope>
    <source>
        <strain evidence="2">MM415A00328</strain>
        <strain evidence="1">MM415B00308</strain>
    </source>
</reference>